<dbReference type="PANTHER" id="PTHR10629:SF52">
    <property type="entry name" value="DNA (CYTOSINE-5)-METHYLTRANSFERASE 1"/>
    <property type="match status" value="1"/>
</dbReference>
<dbReference type="KEGG" id="elq:Ga0102493_111565"/>
<dbReference type="SUPFAM" id="SSF53335">
    <property type="entry name" value="S-adenosyl-L-methionine-dependent methyltransferases"/>
    <property type="match status" value="1"/>
</dbReference>
<comment type="catalytic activity">
    <reaction evidence="6">
        <text>a 2'-deoxycytidine in DNA + S-adenosyl-L-methionine = a 5-methyl-2'-deoxycytidine in DNA + S-adenosyl-L-homocysteine + H(+)</text>
        <dbReference type="Rhea" id="RHEA:13681"/>
        <dbReference type="Rhea" id="RHEA-COMP:11369"/>
        <dbReference type="Rhea" id="RHEA-COMP:11370"/>
        <dbReference type="ChEBI" id="CHEBI:15378"/>
        <dbReference type="ChEBI" id="CHEBI:57856"/>
        <dbReference type="ChEBI" id="CHEBI:59789"/>
        <dbReference type="ChEBI" id="CHEBI:85452"/>
        <dbReference type="ChEBI" id="CHEBI:85454"/>
        <dbReference type="EC" id="2.1.1.37"/>
    </reaction>
</comment>
<organism evidence="10 11">
    <name type="scientific">Erythrobacter litoralis</name>
    <dbReference type="NCBI Taxonomy" id="39960"/>
    <lineage>
        <taxon>Bacteria</taxon>
        <taxon>Pseudomonadati</taxon>
        <taxon>Pseudomonadota</taxon>
        <taxon>Alphaproteobacteria</taxon>
        <taxon>Sphingomonadales</taxon>
        <taxon>Erythrobacteraceae</taxon>
        <taxon>Erythrobacter/Porphyrobacter group</taxon>
        <taxon>Erythrobacter</taxon>
    </lineage>
</organism>
<dbReference type="OrthoDB" id="9813719at2"/>
<feature type="compositionally biased region" description="Basic and acidic residues" evidence="9">
    <location>
        <begin position="350"/>
        <end position="365"/>
    </location>
</feature>
<evidence type="ECO:0000256" key="6">
    <source>
        <dbReference type="ARBA" id="ARBA00047422"/>
    </source>
</evidence>
<evidence type="ECO:0000256" key="5">
    <source>
        <dbReference type="ARBA" id="ARBA00022747"/>
    </source>
</evidence>
<dbReference type="PATRIC" id="fig|39960.10.peg.646"/>
<dbReference type="NCBIfam" id="TIGR00675">
    <property type="entry name" value="dcm"/>
    <property type="match status" value="1"/>
</dbReference>
<sequence>MTSNSVFRTIDLFAGPGGLAEGFSTCEAGDTQFKVALSVEKDPGAFRTLRLRSFFRNLNDSGRDDYFRFANGELSEEELINRHQGAWAKAEDETAMLELGNPEHDRELDKRLDALLEDDTDNFVVIGGPPCQAYSLAGRSRNAGNIEYVAEQDHRHFLFREYIRILEKVRPRAFVMENVKGILSSSLSGGKIFELVRRDLMNAAGKGSYELFSLSPDPDKAGYVLRAEEYGVPQARHRVILLGLRTDVADCFASTNACLTKSDEFVTVGEALNDLPSLRSGLSRGEDSFELWKEAVAEAFSIAAKAAPRCSKLRARLEVHGKEILGRNDARRTSADYGAKPGSDYASGLRDPRLKGPPNHDTRGHMRSDLARYAFCSTFAELEGRAPSSRDFPEALAPDHQSWSTGKFADRFKVQVETKPSSTITSHISKDGHYFIHPDPTQCRSLTVREAARLQSFPDDYIFLGNRTSQYVQVGNAVPPLLARQIAKVLGRLLSKDNGQVKAA</sequence>
<evidence type="ECO:0000313" key="11">
    <source>
        <dbReference type="Proteomes" id="UP000027866"/>
    </source>
</evidence>
<protein>
    <recommendedName>
        <fullName evidence="1">DNA (cytosine-5-)-methyltransferase</fullName>
        <ecNumber evidence="1">2.1.1.37</ecNumber>
    </recommendedName>
</protein>
<dbReference type="GO" id="GO:0003677">
    <property type="term" value="F:DNA binding"/>
    <property type="evidence" value="ECO:0007669"/>
    <property type="project" value="TreeGrafter"/>
</dbReference>
<name>A0A074M5P8_9SPHN</name>
<evidence type="ECO:0000256" key="9">
    <source>
        <dbReference type="SAM" id="MobiDB-lite"/>
    </source>
</evidence>
<evidence type="ECO:0000256" key="4">
    <source>
        <dbReference type="ARBA" id="ARBA00022691"/>
    </source>
</evidence>
<dbReference type="PANTHER" id="PTHR10629">
    <property type="entry name" value="CYTOSINE-SPECIFIC METHYLTRANSFERASE"/>
    <property type="match status" value="1"/>
</dbReference>
<evidence type="ECO:0000256" key="1">
    <source>
        <dbReference type="ARBA" id="ARBA00011975"/>
    </source>
</evidence>
<keyword evidence="2 7" id="KW-0489">Methyltransferase</keyword>
<comment type="caution">
    <text evidence="10">The sequence shown here is derived from an EMBL/GenBank/DDBJ whole genome shotgun (WGS) entry which is preliminary data.</text>
</comment>
<evidence type="ECO:0000256" key="3">
    <source>
        <dbReference type="ARBA" id="ARBA00022679"/>
    </source>
</evidence>
<comment type="similarity">
    <text evidence="7 8">Belongs to the class I-like SAM-binding methyltransferase superfamily. C5-methyltransferase family.</text>
</comment>
<dbReference type="EC" id="2.1.1.37" evidence="1"/>
<dbReference type="InterPro" id="IPR050390">
    <property type="entry name" value="C5-Methyltransferase"/>
</dbReference>
<feature type="region of interest" description="Disordered" evidence="9">
    <location>
        <begin position="330"/>
        <end position="365"/>
    </location>
</feature>
<evidence type="ECO:0000313" key="10">
    <source>
        <dbReference type="EMBL" id="KEO90041.1"/>
    </source>
</evidence>
<keyword evidence="11" id="KW-1185">Reference proteome</keyword>
<dbReference type="InterPro" id="IPR029063">
    <property type="entry name" value="SAM-dependent_MTases_sf"/>
</dbReference>
<dbReference type="Gene3D" id="3.90.120.10">
    <property type="entry name" value="DNA Methylase, subunit A, domain 2"/>
    <property type="match status" value="1"/>
</dbReference>
<evidence type="ECO:0000256" key="7">
    <source>
        <dbReference type="PROSITE-ProRule" id="PRU01016"/>
    </source>
</evidence>
<accession>A0A074M5P8</accession>
<evidence type="ECO:0000256" key="8">
    <source>
        <dbReference type="RuleBase" id="RU000416"/>
    </source>
</evidence>
<dbReference type="PROSITE" id="PS51679">
    <property type="entry name" value="SAM_MT_C5"/>
    <property type="match status" value="1"/>
</dbReference>
<dbReference type="GO" id="GO:0032259">
    <property type="term" value="P:methylation"/>
    <property type="evidence" value="ECO:0007669"/>
    <property type="project" value="UniProtKB-KW"/>
</dbReference>
<dbReference type="Proteomes" id="UP000027866">
    <property type="component" value="Unassembled WGS sequence"/>
</dbReference>
<keyword evidence="5" id="KW-0680">Restriction system</keyword>
<feature type="active site" evidence="7">
    <location>
        <position position="131"/>
    </location>
</feature>
<dbReference type="GO" id="GO:0003886">
    <property type="term" value="F:DNA (cytosine-5-)-methyltransferase activity"/>
    <property type="evidence" value="ECO:0007669"/>
    <property type="project" value="UniProtKB-EC"/>
</dbReference>
<dbReference type="InterPro" id="IPR001525">
    <property type="entry name" value="C5_MeTfrase"/>
</dbReference>
<dbReference type="Pfam" id="PF00145">
    <property type="entry name" value="DNA_methylase"/>
    <property type="match status" value="1"/>
</dbReference>
<dbReference type="AlphaFoldDB" id="A0A074M5P8"/>
<proteinExistence type="inferred from homology"/>
<dbReference type="RefSeq" id="WP_034906373.1">
    <property type="nucleotide sequence ID" value="NZ_CP017057.1"/>
</dbReference>
<dbReference type="GO" id="GO:0009307">
    <property type="term" value="P:DNA restriction-modification system"/>
    <property type="evidence" value="ECO:0007669"/>
    <property type="project" value="UniProtKB-KW"/>
</dbReference>
<evidence type="ECO:0000256" key="2">
    <source>
        <dbReference type="ARBA" id="ARBA00022603"/>
    </source>
</evidence>
<keyword evidence="3 7" id="KW-0808">Transferase</keyword>
<gene>
    <name evidence="10" type="ORF">EH32_03375</name>
</gene>
<dbReference type="PRINTS" id="PR00105">
    <property type="entry name" value="C5METTRFRASE"/>
</dbReference>
<dbReference type="GO" id="GO:0044027">
    <property type="term" value="P:negative regulation of gene expression via chromosomal CpG island methylation"/>
    <property type="evidence" value="ECO:0007669"/>
    <property type="project" value="TreeGrafter"/>
</dbReference>
<dbReference type="Gene3D" id="3.40.50.150">
    <property type="entry name" value="Vaccinia Virus protein VP39"/>
    <property type="match status" value="1"/>
</dbReference>
<reference evidence="10 11" key="1">
    <citation type="submission" date="2014-04" db="EMBL/GenBank/DDBJ databases">
        <title>A comprehensive comparison of genomes of Erythrobacter spp. Strains.</title>
        <authorList>
            <person name="Zheng Q."/>
        </authorList>
    </citation>
    <scope>NUCLEOTIDE SEQUENCE [LARGE SCALE GENOMIC DNA]</scope>
    <source>
        <strain evidence="10 11">DSM 8509</strain>
    </source>
</reference>
<dbReference type="EMBL" id="JMIX01000013">
    <property type="protein sequence ID" value="KEO90041.1"/>
    <property type="molecule type" value="Genomic_DNA"/>
</dbReference>
<keyword evidence="4 7" id="KW-0949">S-adenosyl-L-methionine</keyword>